<proteinExistence type="predicted"/>
<dbReference type="Pfam" id="PF00440">
    <property type="entry name" value="TetR_N"/>
    <property type="match status" value="1"/>
</dbReference>
<dbReference type="SUPFAM" id="SSF46689">
    <property type="entry name" value="Homeodomain-like"/>
    <property type="match status" value="1"/>
</dbReference>
<evidence type="ECO:0000256" key="1">
    <source>
        <dbReference type="ARBA" id="ARBA00023015"/>
    </source>
</evidence>
<keyword evidence="3" id="KW-0804">Transcription</keyword>
<dbReference type="PROSITE" id="PS50977">
    <property type="entry name" value="HTH_TETR_2"/>
    <property type="match status" value="1"/>
</dbReference>
<evidence type="ECO:0000256" key="4">
    <source>
        <dbReference type="PROSITE-ProRule" id="PRU00335"/>
    </source>
</evidence>
<dbReference type="InterPro" id="IPR001647">
    <property type="entry name" value="HTH_TetR"/>
</dbReference>
<keyword evidence="2 4" id="KW-0238">DNA-binding</keyword>
<feature type="DNA-binding region" description="H-T-H motif" evidence="4">
    <location>
        <begin position="38"/>
        <end position="57"/>
    </location>
</feature>
<reference evidence="6 7" key="1">
    <citation type="journal article" date="2008" name="Int. J. Syst. Evol. Microbiol.">
        <title>Leifsonia pindariensis sp. nov., isolated from the Pindari glacier of the Indian Himalayas, and emended description of the genus Leifsonia.</title>
        <authorList>
            <person name="Reddy G.S."/>
            <person name="Prabagaran S.R."/>
            <person name="Shivaji S."/>
        </authorList>
    </citation>
    <scope>NUCLEOTIDE SEQUENCE [LARGE SCALE GENOMIC DNA]</scope>
    <source>
        <strain evidence="6 7">PON 10</strain>
    </source>
</reference>
<sequence length="221" mass="23826">MDVATTRTAGSRTRLLTQDGIVDALLALARETPRAEVSIRMLASALGVTAAAIYRHFRDKDELHRAAVDRLYGEALSRVDRSEPSWRLRLARYSDALAETFLEAPAIGQLSPLVDGRGIGELASLDFIFEALEQAGLSGQRLIDAYGAYAGHTLAFAAGMALELSRESAPGSSVPWIGMLDAESLAPFPRLVRLRGDLLEMDTLVVYRAGVQAILDSIEAG</sequence>
<organism evidence="6 7">
    <name type="scientific">Microterricola pindariensis</name>
    <dbReference type="NCBI Taxonomy" id="478010"/>
    <lineage>
        <taxon>Bacteria</taxon>
        <taxon>Bacillati</taxon>
        <taxon>Actinomycetota</taxon>
        <taxon>Actinomycetes</taxon>
        <taxon>Micrococcales</taxon>
        <taxon>Microbacteriaceae</taxon>
        <taxon>Microterricola</taxon>
    </lineage>
</organism>
<protein>
    <recommendedName>
        <fullName evidence="5">HTH tetR-type domain-containing protein</fullName>
    </recommendedName>
</protein>
<evidence type="ECO:0000259" key="5">
    <source>
        <dbReference type="PROSITE" id="PS50977"/>
    </source>
</evidence>
<feature type="domain" description="HTH tetR-type" evidence="5">
    <location>
        <begin position="15"/>
        <end position="75"/>
    </location>
</feature>
<keyword evidence="7" id="KW-1185">Reference proteome</keyword>
<dbReference type="PANTHER" id="PTHR30055">
    <property type="entry name" value="HTH-TYPE TRANSCRIPTIONAL REGULATOR RUTR"/>
    <property type="match status" value="1"/>
</dbReference>
<gene>
    <name evidence="6" type="ORF">GY24_10755</name>
</gene>
<keyword evidence="1" id="KW-0805">Transcription regulation</keyword>
<dbReference type="Proteomes" id="UP000237755">
    <property type="component" value="Unassembled WGS sequence"/>
</dbReference>
<accession>A0ABX5AUI2</accession>
<name>A0ABX5AUI2_9MICO</name>
<evidence type="ECO:0000313" key="7">
    <source>
        <dbReference type="Proteomes" id="UP000237755"/>
    </source>
</evidence>
<dbReference type="SUPFAM" id="SSF48498">
    <property type="entry name" value="Tetracyclin repressor-like, C-terminal domain"/>
    <property type="match status" value="1"/>
</dbReference>
<evidence type="ECO:0000256" key="3">
    <source>
        <dbReference type="ARBA" id="ARBA00023163"/>
    </source>
</evidence>
<dbReference type="PANTHER" id="PTHR30055:SF151">
    <property type="entry name" value="TRANSCRIPTIONAL REGULATORY PROTEIN"/>
    <property type="match status" value="1"/>
</dbReference>
<dbReference type="Gene3D" id="1.10.357.10">
    <property type="entry name" value="Tetracycline Repressor, domain 2"/>
    <property type="match status" value="1"/>
</dbReference>
<dbReference type="InterPro" id="IPR036271">
    <property type="entry name" value="Tet_transcr_reg_TetR-rel_C_sf"/>
</dbReference>
<dbReference type="InterPro" id="IPR050109">
    <property type="entry name" value="HTH-type_TetR-like_transc_reg"/>
</dbReference>
<dbReference type="EMBL" id="MPZN01000033">
    <property type="protein sequence ID" value="PPL18147.1"/>
    <property type="molecule type" value="Genomic_DNA"/>
</dbReference>
<evidence type="ECO:0000313" key="6">
    <source>
        <dbReference type="EMBL" id="PPL18147.1"/>
    </source>
</evidence>
<dbReference type="InterPro" id="IPR009057">
    <property type="entry name" value="Homeodomain-like_sf"/>
</dbReference>
<comment type="caution">
    <text evidence="6">The sequence shown here is derived from an EMBL/GenBank/DDBJ whole genome shotgun (WGS) entry which is preliminary data.</text>
</comment>
<evidence type="ECO:0000256" key="2">
    <source>
        <dbReference type="ARBA" id="ARBA00023125"/>
    </source>
</evidence>